<reference evidence="2 3" key="1">
    <citation type="submission" date="2018-09" db="EMBL/GenBank/DDBJ databases">
        <title>Altererythrobacter sp.Ery1 and Ery12, the genome sequencing of novel strains in genus Alterythrobacter.</title>
        <authorList>
            <person name="Cheng H."/>
            <person name="Wu Y.-H."/>
            <person name="Fang C."/>
            <person name="Xu X.-W."/>
        </authorList>
    </citation>
    <scope>NUCLEOTIDE SEQUENCE [LARGE SCALE GENOMIC DNA]</scope>
    <source>
        <strain evidence="2 3">Ery12</strain>
    </source>
</reference>
<dbReference type="EMBL" id="RAHJ01000014">
    <property type="protein sequence ID" value="RJX69065.1"/>
    <property type="molecule type" value="Genomic_DNA"/>
</dbReference>
<evidence type="ECO:0000313" key="2">
    <source>
        <dbReference type="EMBL" id="RJX69065.1"/>
    </source>
</evidence>
<dbReference type="Proteomes" id="UP000284322">
    <property type="component" value="Unassembled WGS sequence"/>
</dbReference>
<proteinExistence type="predicted"/>
<dbReference type="AlphaFoldDB" id="A0A419R3F9"/>
<feature type="compositionally biased region" description="Basic and acidic residues" evidence="1">
    <location>
        <begin position="156"/>
        <end position="168"/>
    </location>
</feature>
<gene>
    <name evidence="2" type="ORF">D6858_03955</name>
</gene>
<keyword evidence="3" id="KW-1185">Reference proteome</keyword>
<evidence type="ECO:0000256" key="1">
    <source>
        <dbReference type="SAM" id="MobiDB-lite"/>
    </source>
</evidence>
<organism evidence="2 3">
    <name type="scientific">Tsuneonella suprasediminis</name>
    <dbReference type="NCBI Taxonomy" id="2306996"/>
    <lineage>
        <taxon>Bacteria</taxon>
        <taxon>Pseudomonadati</taxon>
        <taxon>Pseudomonadota</taxon>
        <taxon>Alphaproteobacteria</taxon>
        <taxon>Sphingomonadales</taxon>
        <taxon>Erythrobacteraceae</taxon>
        <taxon>Tsuneonella</taxon>
    </lineage>
</organism>
<accession>A0A419R3F9</accession>
<sequence length="168" mass="19334">MLRDSDNLRQIVSEPFIWQAPFLNARTRSTQGFERRMTMKFARPFIAATIAAALTIGMVAPASAAPHKNVAYNNGSTLRAQITQLDHKIDRAESRRAITHREATQLDRQVDRLESTWRSYARNGFTRSEINTLNKRIGTVENALNKATRNHNSKTARYDDSRRNDYRR</sequence>
<evidence type="ECO:0000313" key="3">
    <source>
        <dbReference type="Proteomes" id="UP000284322"/>
    </source>
</evidence>
<protein>
    <submittedName>
        <fullName evidence="2">Uncharacterized protein</fullName>
    </submittedName>
</protein>
<comment type="caution">
    <text evidence="2">The sequence shown here is derived from an EMBL/GenBank/DDBJ whole genome shotgun (WGS) entry which is preliminary data.</text>
</comment>
<name>A0A419R3F9_9SPHN</name>
<feature type="region of interest" description="Disordered" evidence="1">
    <location>
        <begin position="146"/>
        <end position="168"/>
    </location>
</feature>